<sequence length="273" mass="30534">MSHISQTKALLSRLCYGILILWVCVEANTGDLRRRATDLTPSSPLGLKVNYRVAWLNTSTGQFGGNLTIFAPTTASSTPYWKMKFLFTDQYTKINEYWGEWTMERYKSGSYIILPVAGKEHLVESYCFNGQFTAHNELDQVALLGLISPTSYTLILNSTTSADEQEISLPPNDYVNTPLDLNTPSNPFGPYFRASRPLAKPNPGALDASEFGDGTTIQTPPVGLYIYSVVFLVGAGVVGAGTYRRLQYRIEFRRLIETQKLKPTPFHQPHFKS</sequence>
<proteinExistence type="predicted"/>
<evidence type="ECO:0000256" key="1">
    <source>
        <dbReference type="SAM" id="Phobius"/>
    </source>
</evidence>
<protein>
    <submittedName>
        <fullName evidence="2">Uncharacterized protein</fullName>
    </submittedName>
</protein>
<keyword evidence="1" id="KW-0472">Membrane</keyword>
<evidence type="ECO:0000313" key="2">
    <source>
        <dbReference type="EMBL" id="ORX93361.1"/>
    </source>
</evidence>
<gene>
    <name evidence="2" type="ORF">K493DRAFT_302727</name>
</gene>
<accession>A0A1Y1Y5Q9</accession>
<feature type="transmembrane region" description="Helical" evidence="1">
    <location>
        <begin position="224"/>
        <end position="243"/>
    </location>
</feature>
<evidence type="ECO:0000313" key="3">
    <source>
        <dbReference type="Proteomes" id="UP000193498"/>
    </source>
</evidence>
<comment type="caution">
    <text evidence="2">The sequence shown here is derived from an EMBL/GenBank/DDBJ whole genome shotgun (WGS) entry which is preliminary data.</text>
</comment>
<name>A0A1Y1Y5Q9_9FUNG</name>
<keyword evidence="1" id="KW-0812">Transmembrane</keyword>
<reference evidence="2 3" key="1">
    <citation type="submission" date="2016-07" db="EMBL/GenBank/DDBJ databases">
        <title>Pervasive Adenine N6-methylation of Active Genes in Fungi.</title>
        <authorList>
            <consortium name="DOE Joint Genome Institute"/>
            <person name="Mondo S.J."/>
            <person name="Dannebaum R.O."/>
            <person name="Kuo R.C."/>
            <person name="Labutti K."/>
            <person name="Haridas S."/>
            <person name="Kuo A."/>
            <person name="Salamov A."/>
            <person name="Ahrendt S.R."/>
            <person name="Lipzen A."/>
            <person name="Sullivan W."/>
            <person name="Andreopoulos W.B."/>
            <person name="Clum A."/>
            <person name="Lindquist E."/>
            <person name="Daum C."/>
            <person name="Ramamoorthy G.K."/>
            <person name="Gryganskyi A."/>
            <person name="Culley D."/>
            <person name="Magnuson J.K."/>
            <person name="James T.Y."/>
            <person name="O'Malley M.A."/>
            <person name="Stajich J.E."/>
            <person name="Spatafora J.W."/>
            <person name="Visel A."/>
            <person name="Grigoriev I.V."/>
        </authorList>
    </citation>
    <scope>NUCLEOTIDE SEQUENCE [LARGE SCALE GENOMIC DNA]</scope>
    <source>
        <strain evidence="2 3">CBS 931.73</strain>
    </source>
</reference>
<dbReference type="AlphaFoldDB" id="A0A1Y1Y5Q9"/>
<dbReference type="Proteomes" id="UP000193498">
    <property type="component" value="Unassembled WGS sequence"/>
</dbReference>
<keyword evidence="3" id="KW-1185">Reference proteome</keyword>
<keyword evidence="1" id="KW-1133">Transmembrane helix</keyword>
<dbReference type="EMBL" id="MCFE01000238">
    <property type="protein sequence ID" value="ORX93361.1"/>
    <property type="molecule type" value="Genomic_DNA"/>
</dbReference>
<dbReference type="InParanoid" id="A0A1Y1Y5Q9"/>
<organism evidence="2 3">
    <name type="scientific">Basidiobolus meristosporus CBS 931.73</name>
    <dbReference type="NCBI Taxonomy" id="1314790"/>
    <lineage>
        <taxon>Eukaryota</taxon>
        <taxon>Fungi</taxon>
        <taxon>Fungi incertae sedis</taxon>
        <taxon>Zoopagomycota</taxon>
        <taxon>Entomophthoromycotina</taxon>
        <taxon>Basidiobolomycetes</taxon>
        <taxon>Basidiobolales</taxon>
        <taxon>Basidiobolaceae</taxon>
        <taxon>Basidiobolus</taxon>
    </lineage>
</organism>